<organism evidence="1">
    <name type="scientific">Rhizophagus irregularis (strain DAOM 181602 / DAOM 197198 / MUCL 43194)</name>
    <name type="common">Arbuscular mycorrhizal fungus</name>
    <name type="synonym">Glomus intraradices</name>
    <dbReference type="NCBI Taxonomy" id="747089"/>
    <lineage>
        <taxon>Eukaryota</taxon>
        <taxon>Fungi</taxon>
        <taxon>Fungi incertae sedis</taxon>
        <taxon>Mucoromycota</taxon>
        <taxon>Glomeromycotina</taxon>
        <taxon>Glomeromycetes</taxon>
        <taxon>Glomerales</taxon>
        <taxon>Glomeraceae</taxon>
        <taxon>Rhizophagus</taxon>
    </lineage>
</organism>
<dbReference type="EMBL" id="KI275810">
    <property type="protein sequence ID" value="ESA22158.1"/>
    <property type="molecule type" value="Genomic_DNA"/>
</dbReference>
<evidence type="ECO:0000313" key="1">
    <source>
        <dbReference type="EMBL" id="ESA22158.1"/>
    </source>
</evidence>
<proteinExistence type="predicted"/>
<protein>
    <submittedName>
        <fullName evidence="1">Uncharacterized protein</fullName>
    </submittedName>
</protein>
<reference evidence="1" key="1">
    <citation type="submission" date="2013-07" db="EMBL/GenBank/DDBJ databases">
        <title>The genome of an arbuscular mycorrhizal fungus provides insights into the evolution of the oldest plant symbiosis.</title>
        <authorList>
            <consortium name="DOE Joint Genome Institute"/>
            <person name="Tisserant E."/>
            <person name="Malbreil M."/>
            <person name="Kuo A."/>
            <person name="Kohler A."/>
            <person name="Symeonidi A."/>
            <person name="Balestrini R."/>
            <person name="Charron P."/>
            <person name="Duensing N."/>
            <person name="Frei-dit-Frey N."/>
            <person name="Gianinazzi-Pearson V."/>
            <person name="Gilbert B."/>
            <person name="Handa Y."/>
            <person name="Hijri M."/>
            <person name="Kaul R."/>
            <person name="Kawaguchi M."/>
            <person name="Krajinski F."/>
            <person name="Lammers P."/>
            <person name="Lapierre D."/>
            <person name="Masclaux F.G."/>
            <person name="Murat C."/>
            <person name="Morin E."/>
            <person name="Ndikumana S."/>
            <person name="Pagni M."/>
            <person name="Petitpierre D."/>
            <person name="Requena N."/>
            <person name="Rosikiewicz P."/>
            <person name="Riley R."/>
            <person name="Saito K."/>
            <person name="San Clemente H."/>
            <person name="Shapiro H."/>
            <person name="van Tuinen D."/>
            <person name="Becard G."/>
            <person name="Bonfante P."/>
            <person name="Paszkowski U."/>
            <person name="Shachar-Hill Y."/>
            <person name="Young J.P."/>
            <person name="Sanders I.R."/>
            <person name="Henrissat B."/>
            <person name="Rensing S.A."/>
            <person name="Grigoriev I.V."/>
            <person name="Corradi N."/>
            <person name="Roux C."/>
            <person name="Martin F."/>
        </authorList>
    </citation>
    <scope>NUCLEOTIDE SEQUENCE</scope>
    <source>
        <strain evidence="1">DAOM 197198</strain>
    </source>
</reference>
<sequence>MGCLRFIITFQDTLFLNSKTEVIKAHLQPSGALQSSDALSPSITIQPSDYTKQAIDKEELWDILVFYVTVTIPHMSITKELETEIEIELTKEYSFMRDRNPIM</sequence>
<gene>
    <name evidence="1" type="ORF">GLOINDRAFT_16712</name>
</gene>
<accession>U9UUC9</accession>
<dbReference type="AlphaFoldDB" id="U9UUC9"/>
<dbReference type="HOGENOM" id="CLU_2265105_0_0_1"/>
<name>U9UUC9_RHIID</name>